<feature type="region of interest" description="Disordered" evidence="1">
    <location>
        <begin position="723"/>
        <end position="748"/>
    </location>
</feature>
<dbReference type="EMBL" id="NHYE01000732">
    <property type="protein sequence ID" value="PPR03504.1"/>
    <property type="molecule type" value="Genomic_DNA"/>
</dbReference>
<dbReference type="Pfam" id="PF18718">
    <property type="entry name" value="CxC5"/>
    <property type="match status" value="1"/>
</dbReference>
<feature type="region of interest" description="Disordered" evidence="1">
    <location>
        <begin position="511"/>
        <end position="541"/>
    </location>
</feature>
<evidence type="ECO:0000259" key="3">
    <source>
        <dbReference type="Pfam" id="PF18718"/>
    </source>
</evidence>
<evidence type="ECO:0000259" key="4">
    <source>
        <dbReference type="Pfam" id="PF18721"/>
    </source>
</evidence>
<dbReference type="STRING" id="231916.A0A409YLN7"/>
<organism evidence="5 6">
    <name type="scientific">Gymnopilus dilepis</name>
    <dbReference type="NCBI Taxonomy" id="231916"/>
    <lineage>
        <taxon>Eukaryota</taxon>
        <taxon>Fungi</taxon>
        <taxon>Dikarya</taxon>
        <taxon>Basidiomycota</taxon>
        <taxon>Agaricomycotina</taxon>
        <taxon>Agaricomycetes</taxon>
        <taxon>Agaricomycetidae</taxon>
        <taxon>Agaricales</taxon>
        <taxon>Agaricineae</taxon>
        <taxon>Hymenogastraceae</taxon>
        <taxon>Gymnopilus</taxon>
    </lineage>
</organism>
<evidence type="ECO:0008006" key="7">
    <source>
        <dbReference type="Google" id="ProtNLM"/>
    </source>
</evidence>
<evidence type="ECO:0000313" key="5">
    <source>
        <dbReference type="EMBL" id="PPR03504.1"/>
    </source>
</evidence>
<dbReference type="InterPro" id="IPR040898">
    <property type="entry name" value="CxC6"/>
</dbReference>
<feature type="domain" description="CxC5 like cysteine cluster associated with KDZ" evidence="3">
    <location>
        <begin position="161"/>
        <end position="282"/>
    </location>
</feature>
<dbReference type="OrthoDB" id="2527272at2759"/>
<proteinExistence type="predicted"/>
<dbReference type="AlphaFoldDB" id="A0A409YLN7"/>
<evidence type="ECO:0000313" key="6">
    <source>
        <dbReference type="Proteomes" id="UP000284706"/>
    </source>
</evidence>
<reference evidence="5 6" key="1">
    <citation type="journal article" date="2018" name="Evol. Lett.">
        <title>Horizontal gene cluster transfer increased hallucinogenic mushroom diversity.</title>
        <authorList>
            <person name="Reynolds H.T."/>
            <person name="Vijayakumar V."/>
            <person name="Gluck-Thaler E."/>
            <person name="Korotkin H.B."/>
            <person name="Matheny P.B."/>
            <person name="Slot J.C."/>
        </authorList>
    </citation>
    <scope>NUCLEOTIDE SEQUENCE [LARGE SCALE GENOMIC DNA]</scope>
    <source>
        <strain evidence="5 6">SRW20</strain>
    </source>
</reference>
<protein>
    <recommendedName>
        <fullName evidence="7">CxC5 like cysteine cluster associated with KDZ domain-containing protein</fullName>
    </recommendedName>
</protein>
<keyword evidence="2" id="KW-0732">Signal</keyword>
<dbReference type="InterPro" id="IPR041539">
    <property type="entry name" value="CxC5"/>
</dbReference>
<comment type="caution">
    <text evidence="5">The sequence shown here is derived from an EMBL/GenBank/DDBJ whole genome shotgun (WGS) entry which is preliminary data.</text>
</comment>
<feature type="signal peptide" evidence="2">
    <location>
        <begin position="1"/>
        <end position="22"/>
    </location>
</feature>
<dbReference type="Pfam" id="PF18721">
    <property type="entry name" value="CxC6"/>
    <property type="match status" value="1"/>
</dbReference>
<dbReference type="InParanoid" id="A0A409YLN7"/>
<evidence type="ECO:0000256" key="1">
    <source>
        <dbReference type="SAM" id="MobiDB-lite"/>
    </source>
</evidence>
<gene>
    <name evidence="5" type="ORF">CVT26_007905</name>
</gene>
<feature type="compositionally biased region" description="Acidic residues" evidence="1">
    <location>
        <begin position="731"/>
        <end position="742"/>
    </location>
</feature>
<keyword evidence="6" id="KW-1185">Reference proteome</keyword>
<name>A0A409YLN7_9AGAR</name>
<evidence type="ECO:0000256" key="2">
    <source>
        <dbReference type="SAM" id="SignalP"/>
    </source>
</evidence>
<sequence>MTNLPLHIKLLISLLFLPQVIADSTQPFPNITFSTFSTFIQQTFNPHVSLATVLMMLFTMTDNTDLLNLHARQQHPEYQGEKHTAATGWIRALSRAVKHKMDNDTRDLFANGQCPSEEYQEITQLSLKLNRFATFLRLTPYTETGTFTKKLQPVSYQEIQSVHVICPPSIYCMNANCDPRALHQTTRTRDIPLVTLVKNNIVYKDVPVLTGKCSTCSTTYHGDHEKFKDQFGIWNRSYLNSARYLKVGQNVWVDRIFSNAVLNGMYNFHASASAYTQFWNDAASSQDLDFQLSRRQVWQAFIQESVRVIAKSNKTELEIHDSLSISEVTKEAFRVLGKQGILEVGLNHSCGECTQPYKATADLIANDDPAAVAGNDERHNVPPLEGTYAAQSAAETTEARQQAQRRRLARRTNNAMNVVYAPVKMVILDGIVMGPMHCAYPGCTDDLKNARGGAFCEEHETSYGNRCRVHDCQNLKVGGTQACLQHQAQWRKYSLEHSRAALLGVKRRLQRPNEHMPWQPNPNPRPSRAHDNNDGDDEPGPRQHYFGPSRFYCVETICAPCGVVIAWTKFDKAESPTNIMNFLTSVYPSEESRPSYICIDKACRVLRTVLARPIWKSWLKTSRFVVDSYHYVNHRVTDYMCRKWCNPAPLDGSAPNLVKVVEDRHGQQHLARAFNSQACEQLNGWLGGFESILKRMTPSNFDWFLHVMLFYHTQQVIGKQKKKERPVQIVDLEDNDEDEDEGPERHWD</sequence>
<feature type="chain" id="PRO_5019566214" description="CxC5 like cysteine cluster associated with KDZ domain-containing protein" evidence="2">
    <location>
        <begin position="23"/>
        <end position="748"/>
    </location>
</feature>
<accession>A0A409YLN7</accession>
<feature type="domain" description="CxC6 like cysteine cluster associated with KDZ" evidence="4">
    <location>
        <begin position="427"/>
        <end position="492"/>
    </location>
</feature>
<dbReference type="Proteomes" id="UP000284706">
    <property type="component" value="Unassembled WGS sequence"/>
</dbReference>